<dbReference type="Pfam" id="PF02195">
    <property type="entry name" value="ParB_N"/>
    <property type="match status" value="1"/>
</dbReference>
<dbReference type="InterPro" id="IPR003115">
    <property type="entry name" value="ParB_N"/>
</dbReference>
<dbReference type="GO" id="GO:0008170">
    <property type="term" value="F:N-methyltransferase activity"/>
    <property type="evidence" value="ECO:0007669"/>
    <property type="project" value="InterPro"/>
</dbReference>
<dbReference type="Pfam" id="PF01555">
    <property type="entry name" value="N6_N4_Mtase"/>
    <property type="match status" value="1"/>
</dbReference>
<dbReference type="PROSITE" id="PS00092">
    <property type="entry name" value="N6_MTASE"/>
    <property type="match status" value="1"/>
</dbReference>
<dbReference type="InterPro" id="IPR029063">
    <property type="entry name" value="SAM-dependent_MTases_sf"/>
</dbReference>
<dbReference type="SMART" id="SM00470">
    <property type="entry name" value="ParB"/>
    <property type="match status" value="1"/>
</dbReference>
<name>A0A8S5V3M2_9CAUD</name>
<dbReference type="PIRSF" id="PIRSF036758">
    <property type="entry name" value="Aden_M_ParB"/>
    <property type="match status" value="1"/>
</dbReference>
<evidence type="ECO:0000259" key="4">
    <source>
        <dbReference type="SMART" id="SM00470"/>
    </source>
</evidence>
<dbReference type="Gene3D" id="3.90.1530.10">
    <property type="entry name" value="Conserved hypothetical protein from pyrococcus furiosus pfu- 392566-001, ParB domain"/>
    <property type="match status" value="1"/>
</dbReference>
<dbReference type="SUPFAM" id="SSF110849">
    <property type="entry name" value="ParB/Sulfiredoxin"/>
    <property type="match status" value="1"/>
</dbReference>
<evidence type="ECO:0000256" key="3">
    <source>
        <dbReference type="ARBA" id="ARBA00022679"/>
    </source>
</evidence>
<dbReference type="PANTHER" id="PTHR33375">
    <property type="entry name" value="CHROMOSOME-PARTITIONING PROTEIN PARB-RELATED"/>
    <property type="match status" value="1"/>
</dbReference>
<dbReference type="EMBL" id="BK016190">
    <property type="protein sequence ID" value="DAG01294.1"/>
    <property type="molecule type" value="Genomic_DNA"/>
</dbReference>
<sequence>MKLEIEYIKIEKLKPYEKNARKHQKEDVGTIKASIKEFGMCDPIGIWGEKNIIVEGHGRLMALKELGYEEVPCIRLDFLSDEQRRAYALAHNKTAEMSDWDFDLLDSELDNILDIDMTEFGFDIDEEEPEVIEDDYELTVPEEPKAKLGDIYQLGGHRLMCGDSTNFANIDVLLDGNTIDMIYTDPPYGMNLDTDFSGMKNNLDFAKEKNFTGGKKYEQGIVDDFNPKMIDTIMKLDVKETFIWGADYFAELLIEKNNGSWIVWDKRANGNENIEEDYSSDKMHGSCFELCWSRHKHKRDIARVKWAGVFGTEKEFDHKRHHPTQKPIKLSEWFIKKYSKEESNVLDLFGGSGSTLIACEQLNRKCFMMELDPKYVDVIIDRWEQFTGKKAVKLNEE</sequence>
<dbReference type="PANTHER" id="PTHR33375:SF1">
    <property type="entry name" value="CHROMOSOME-PARTITIONING PROTEIN PARB-RELATED"/>
    <property type="match status" value="1"/>
</dbReference>
<evidence type="ECO:0000256" key="1">
    <source>
        <dbReference type="ARBA" id="ARBA00006594"/>
    </source>
</evidence>
<dbReference type="InterPro" id="IPR002941">
    <property type="entry name" value="DNA_methylase_N4/N6"/>
</dbReference>
<dbReference type="InterPro" id="IPR050336">
    <property type="entry name" value="Chromosome_partition/occlusion"/>
</dbReference>
<dbReference type="InterPro" id="IPR036086">
    <property type="entry name" value="ParB/Sulfiredoxin_sf"/>
</dbReference>
<comment type="similarity">
    <text evidence="1">Belongs to the N(4)/N(6)-methyltransferase family.</text>
</comment>
<keyword evidence="2 5" id="KW-0489">Methyltransferase</keyword>
<keyword evidence="3" id="KW-0808">Transferase</keyword>
<dbReference type="CDD" id="cd16403">
    <property type="entry name" value="ParB_N_like_MT"/>
    <property type="match status" value="1"/>
</dbReference>
<protein>
    <submittedName>
        <fullName evidence="5">Adenine specific DNA methyltransferase</fullName>
    </submittedName>
</protein>
<evidence type="ECO:0000313" key="5">
    <source>
        <dbReference type="EMBL" id="DAG01294.1"/>
    </source>
</evidence>
<dbReference type="GO" id="GO:0045881">
    <property type="term" value="P:positive regulation of sporulation resulting in formation of a cellular spore"/>
    <property type="evidence" value="ECO:0007669"/>
    <property type="project" value="TreeGrafter"/>
</dbReference>
<dbReference type="InterPro" id="IPR015840">
    <property type="entry name" value="DNA_MeTrfase_ParB"/>
</dbReference>
<proteinExistence type="inferred from homology"/>
<accession>A0A8S5V3M2</accession>
<dbReference type="InterPro" id="IPR002052">
    <property type="entry name" value="DNA_methylase_N6_adenine_CS"/>
</dbReference>
<dbReference type="GO" id="GO:0007059">
    <property type="term" value="P:chromosome segregation"/>
    <property type="evidence" value="ECO:0007669"/>
    <property type="project" value="TreeGrafter"/>
</dbReference>
<dbReference type="PRINTS" id="PR00508">
    <property type="entry name" value="S21N4MTFRASE"/>
</dbReference>
<organism evidence="5">
    <name type="scientific">Myoviridae sp. ctk6V34</name>
    <dbReference type="NCBI Taxonomy" id="2825164"/>
    <lineage>
        <taxon>Viruses</taxon>
        <taxon>Duplodnaviria</taxon>
        <taxon>Heunggongvirae</taxon>
        <taxon>Uroviricota</taxon>
        <taxon>Caudoviricetes</taxon>
    </lineage>
</organism>
<reference evidence="5" key="1">
    <citation type="journal article" date="2021" name="Proc. Natl. Acad. Sci. U.S.A.">
        <title>A Catalog of Tens of Thousands of Viruses from Human Metagenomes Reveals Hidden Associations with Chronic Diseases.</title>
        <authorList>
            <person name="Tisza M.J."/>
            <person name="Buck C.B."/>
        </authorList>
    </citation>
    <scope>NUCLEOTIDE SEQUENCE</scope>
    <source>
        <strain evidence="5">Ctk6V34</strain>
    </source>
</reference>
<feature type="domain" description="ParB-like N-terminal" evidence="4">
    <location>
        <begin position="6"/>
        <end position="93"/>
    </location>
</feature>
<dbReference type="GO" id="GO:0032259">
    <property type="term" value="P:methylation"/>
    <property type="evidence" value="ECO:0007669"/>
    <property type="project" value="UniProtKB-KW"/>
</dbReference>
<dbReference type="SUPFAM" id="SSF53335">
    <property type="entry name" value="S-adenosyl-L-methionine-dependent methyltransferases"/>
    <property type="match status" value="1"/>
</dbReference>
<evidence type="ECO:0000256" key="2">
    <source>
        <dbReference type="ARBA" id="ARBA00022603"/>
    </source>
</evidence>
<dbReference type="InterPro" id="IPR001091">
    <property type="entry name" value="RM_Methyltransferase"/>
</dbReference>
<dbReference type="GO" id="GO:0003677">
    <property type="term" value="F:DNA binding"/>
    <property type="evidence" value="ECO:0007669"/>
    <property type="project" value="InterPro"/>
</dbReference>
<dbReference type="Gene3D" id="3.40.50.150">
    <property type="entry name" value="Vaccinia Virus protein VP39"/>
    <property type="match status" value="1"/>
</dbReference>